<dbReference type="InterPro" id="IPR044711">
    <property type="entry name" value="EC11-15"/>
</dbReference>
<evidence type="ECO:0000256" key="7">
    <source>
        <dbReference type="ARBA" id="ARBA00034457"/>
    </source>
</evidence>
<evidence type="ECO:0000256" key="4">
    <source>
        <dbReference type="ARBA" id="ARBA00022729"/>
    </source>
</evidence>
<dbReference type="GO" id="GO:2000008">
    <property type="term" value="P:regulation of protein localization to cell surface"/>
    <property type="evidence" value="ECO:0007669"/>
    <property type="project" value="UniProtKB-ARBA"/>
</dbReference>
<dbReference type="GO" id="GO:0009567">
    <property type="term" value="P:double fertilization forming a zygote and endosperm"/>
    <property type="evidence" value="ECO:0007669"/>
    <property type="project" value="InterPro"/>
</dbReference>
<evidence type="ECO:0000256" key="2">
    <source>
        <dbReference type="ARBA" id="ARBA00004613"/>
    </source>
</evidence>
<reference evidence="10 11" key="1">
    <citation type="journal article" date="2023" name="G3 (Bethesda)">
        <title>A haplotype-resolved chromosome-scale genome for Quercus rubra L. provides insights into the genetics of adaptive traits for red oak species.</title>
        <authorList>
            <person name="Kapoor B."/>
            <person name="Jenkins J."/>
            <person name="Schmutz J."/>
            <person name="Zhebentyayeva T."/>
            <person name="Kuelheim C."/>
            <person name="Coggeshall M."/>
            <person name="Heim C."/>
            <person name="Lasky J.R."/>
            <person name="Leites L."/>
            <person name="Islam-Faridi N."/>
            <person name="Romero-Severson J."/>
            <person name="DeLeo V.L."/>
            <person name="Lucas S.M."/>
            <person name="Lazic D."/>
            <person name="Gailing O."/>
            <person name="Carlson J."/>
            <person name="Staton M."/>
        </authorList>
    </citation>
    <scope>NUCLEOTIDE SEQUENCE [LARGE SCALE GENOMIC DNA]</scope>
    <source>
        <strain evidence="10">Pseudo-F2</strain>
    </source>
</reference>
<evidence type="ECO:0000256" key="1">
    <source>
        <dbReference type="ARBA" id="ARBA00004541"/>
    </source>
</evidence>
<comment type="similarity">
    <text evidence="8">Belongs to the plant egg cell-secreted peptide family.</text>
</comment>
<dbReference type="AlphaFoldDB" id="A0AAN7F494"/>
<gene>
    <name evidence="10" type="ORF">RGQ29_022911</name>
</gene>
<keyword evidence="11" id="KW-1185">Reference proteome</keyword>
<evidence type="ECO:0000256" key="8">
    <source>
        <dbReference type="ARBA" id="ARBA00034484"/>
    </source>
</evidence>
<keyword evidence="6" id="KW-0968">Cytoplasmic vesicle</keyword>
<comment type="function">
    <text evidence="7">Involved in the regulation of gamete interactions during the double fertilization and to prevent multiple-pollen tube attraction; mediates the redistribution of the gamete fusogen HAP2/GCS1 to the cell surface after secretion upon sperm arrival.</text>
</comment>
<name>A0AAN7F494_QUERU</name>
<dbReference type="GO" id="GO:0005576">
    <property type="term" value="C:extracellular region"/>
    <property type="evidence" value="ECO:0007669"/>
    <property type="project" value="UniProtKB-SubCell"/>
</dbReference>
<evidence type="ECO:0000313" key="11">
    <source>
        <dbReference type="Proteomes" id="UP001324115"/>
    </source>
</evidence>
<dbReference type="Pfam" id="PF05617">
    <property type="entry name" value="Prolamin_like"/>
    <property type="match status" value="1"/>
</dbReference>
<dbReference type="Proteomes" id="UP001324115">
    <property type="component" value="Unassembled WGS sequence"/>
</dbReference>
<evidence type="ECO:0000259" key="9">
    <source>
        <dbReference type="Pfam" id="PF05617"/>
    </source>
</evidence>
<dbReference type="EMBL" id="JAXUIC010000006">
    <property type="protein sequence ID" value="KAK4585435.1"/>
    <property type="molecule type" value="Genomic_DNA"/>
</dbReference>
<evidence type="ECO:0000313" key="10">
    <source>
        <dbReference type="EMBL" id="KAK4585435.1"/>
    </source>
</evidence>
<dbReference type="InterPro" id="IPR008502">
    <property type="entry name" value="Prolamin-like"/>
</dbReference>
<organism evidence="10 11">
    <name type="scientific">Quercus rubra</name>
    <name type="common">Northern red oak</name>
    <name type="synonym">Quercus borealis</name>
    <dbReference type="NCBI Taxonomy" id="3512"/>
    <lineage>
        <taxon>Eukaryota</taxon>
        <taxon>Viridiplantae</taxon>
        <taxon>Streptophyta</taxon>
        <taxon>Embryophyta</taxon>
        <taxon>Tracheophyta</taxon>
        <taxon>Spermatophyta</taxon>
        <taxon>Magnoliopsida</taxon>
        <taxon>eudicotyledons</taxon>
        <taxon>Gunneridae</taxon>
        <taxon>Pentapetalae</taxon>
        <taxon>rosids</taxon>
        <taxon>fabids</taxon>
        <taxon>Fagales</taxon>
        <taxon>Fagaceae</taxon>
        <taxon>Quercus</taxon>
    </lineage>
</organism>
<keyword evidence="4" id="KW-0732">Signal</keyword>
<dbReference type="PANTHER" id="PTHR35293">
    <property type="entry name" value="EGG CELL-SECRETED PROTEIN 1.5"/>
    <property type="match status" value="1"/>
</dbReference>
<protein>
    <recommendedName>
        <fullName evidence="9">Prolamin-like domain-containing protein</fullName>
    </recommendedName>
</protein>
<accession>A0AAN7F494</accession>
<sequence>MAFLAMARPFNSHLILATRLQLKNQTNCWESLFELQSCTGEVIMFFLNGEIYLGPNCCHAIKIIHHECWPAMMGSLSFTKQDSDILLGFCDAFDDDDKITNTQTLPPLSPTTIEG</sequence>
<proteinExistence type="inferred from homology"/>
<evidence type="ECO:0000256" key="3">
    <source>
        <dbReference type="ARBA" id="ARBA00022525"/>
    </source>
</evidence>
<dbReference type="GO" id="GO:0031410">
    <property type="term" value="C:cytoplasmic vesicle"/>
    <property type="evidence" value="ECO:0007669"/>
    <property type="project" value="UniProtKB-SubCell"/>
</dbReference>
<keyword evidence="3" id="KW-0964">Secreted</keyword>
<comment type="caution">
    <text evidence="10">The sequence shown here is derived from an EMBL/GenBank/DDBJ whole genome shotgun (WGS) entry which is preliminary data.</text>
</comment>
<keyword evidence="5" id="KW-0278">Fertilization</keyword>
<dbReference type="GO" id="GO:0080155">
    <property type="term" value="P:regulation of double fertilization forming a zygote and endosperm"/>
    <property type="evidence" value="ECO:0007669"/>
    <property type="project" value="UniProtKB-ARBA"/>
</dbReference>
<feature type="domain" description="Prolamin-like" evidence="9">
    <location>
        <begin position="27"/>
        <end position="91"/>
    </location>
</feature>
<evidence type="ECO:0000256" key="6">
    <source>
        <dbReference type="ARBA" id="ARBA00023329"/>
    </source>
</evidence>
<dbReference type="PANTHER" id="PTHR35293:SF1">
    <property type="entry name" value="EGG CELL-SECRETED PROTEIN 1.5"/>
    <property type="match status" value="1"/>
</dbReference>
<comment type="subcellular location">
    <subcellularLocation>
        <location evidence="1">Cytoplasmic vesicle</location>
    </subcellularLocation>
    <subcellularLocation>
        <location evidence="2">Secreted</location>
    </subcellularLocation>
</comment>
<evidence type="ECO:0000256" key="5">
    <source>
        <dbReference type="ARBA" id="ARBA00023279"/>
    </source>
</evidence>